<dbReference type="EMBL" id="NBWU01000003">
    <property type="protein sequence ID" value="PCE64486.1"/>
    <property type="molecule type" value="Genomic_DNA"/>
</dbReference>
<accession>A0A2A4G918</accession>
<sequence>MVFGQNMISSAQVATIAATEGDLYLTTDTNELYIGRTNGNLRKLGGITQLAQDNTTGALNFSDSDGVQQQIELISTDANNAVTAGADGGVYLPNSAVSTVYMGYFIINATGNRTITGIPFRPSQVSFTAHANVETTGINADNQVANNDRGIANAFGTMEGFARNNGGGITQLAMYIGGSGNSINDISRYSSTSRCIGVRYSNQNGDNLGLTAASLTSFNADGFTLNVTNRADNLLVLYKAYR</sequence>
<name>A0A2A4G918_9FLAO</name>
<protein>
    <submittedName>
        <fullName evidence="1">Uncharacterized protein</fullName>
    </submittedName>
</protein>
<evidence type="ECO:0000313" key="1">
    <source>
        <dbReference type="EMBL" id="PCE64486.1"/>
    </source>
</evidence>
<organism evidence="1 2">
    <name type="scientific">Sediminicola luteus</name>
    <dbReference type="NCBI Taxonomy" id="319238"/>
    <lineage>
        <taxon>Bacteria</taxon>
        <taxon>Pseudomonadati</taxon>
        <taxon>Bacteroidota</taxon>
        <taxon>Flavobacteriia</taxon>
        <taxon>Flavobacteriales</taxon>
        <taxon>Flavobacteriaceae</taxon>
        <taxon>Sediminicola</taxon>
    </lineage>
</organism>
<keyword evidence="2" id="KW-1185">Reference proteome</keyword>
<proteinExistence type="predicted"/>
<gene>
    <name evidence="1" type="ORF">B7P33_09385</name>
</gene>
<dbReference type="Proteomes" id="UP000219559">
    <property type="component" value="Unassembled WGS sequence"/>
</dbReference>
<comment type="caution">
    <text evidence="1">The sequence shown here is derived from an EMBL/GenBank/DDBJ whole genome shotgun (WGS) entry which is preliminary data.</text>
</comment>
<reference evidence="1 2" key="1">
    <citation type="submission" date="2017-04" db="EMBL/GenBank/DDBJ databases">
        <title>A new member of the family Flavobacteriaceae isolated from ascidians.</title>
        <authorList>
            <person name="Chen L."/>
        </authorList>
    </citation>
    <scope>NUCLEOTIDE SEQUENCE [LARGE SCALE GENOMIC DNA]</scope>
    <source>
        <strain evidence="1 2">HQA918</strain>
    </source>
</reference>
<dbReference type="AlphaFoldDB" id="A0A2A4G918"/>
<evidence type="ECO:0000313" key="2">
    <source>
        <dbReference type="Proteomes" id="UP000219559"/>
    </source>
</evidence>